<accession>A0ABV5S5B8</accession>
<dbReference type="EMBL" id="JBHMBW010000026">
    <property type="protein sequence ID" value="MFB9626857.1"/>
    <property type="molecule type" value="Genomic_DNA"/>
</dbReference>
<sequence length="237" mass="26131">MFFDNEDLARKRLRILHELGLLERFRPRLPMGMGTAPYHYVIGPAGAAVLSAENEGTLSTAGYQAAQTLAIAHSQRLAHTIGVNGFGAALRGLARRSPIAELLRWWPESRCRPMWGDIVRPDAYGRWRESGLTVDFFLEYDTGSEPLGRVAGKLAEYLALTRSTGLTTIVLFSLHSGQREANLRRKLADIPVPVATGVRSVVDDGPAGEEWLPIDTQGGRMRLAQLAAHWPHLGIEK</sequence>
<protein>
    <submittedName>
        <fullName evidence="1">Replication-relaxation family protein</fullName>
    </submittedName>
</protein>
<comment type="caution">
    <text evidence="1">The sequence shown here is derived from an EMBL/GenBank/DDBJ whole genome shotgun (WGS) entry which is preliminary data.</text>
</comment>
<reference evidence="1 2" key="1">
    <citation type="submission" date="2024-09" db="EMBL/GenBank/DDBJ databases">
        <authorList>
            <person name="Sun Q."/>
            <person name="Mori K."/>
        </authorList>
    </citation>
    <scope>NUCLEOTIDE SEQUENCE [LARGE SCALE GENOMIC DNA]</scope>
    <source>
        <strain evidence="1 2">JCM 3143</strain>
    </source>
</reference>
<dbReference type="Proteomes" id="UP001589532">
    <property type="component" value="Unassembled WGS sequence"/>
</dbReference>
<dbReference type="RefSeq" id="WP_344998021.1">
    <property type="nucleotide sequence ID" value="NZ_BAAAXV010000009.1"/>
</dbReference>
<proteinExistence type="predicted"/>
<dbReference type="InterPro" id="IPR025855">
    <property type="entry name" value="Replic_Relax"/>
</dbReference>
<evidence type="ECO:0000313" key="2">
    <source>
        <dbReference type="Proteomes" id="UP001589532"/>
    </source>
</evidence>
<dbReference type="Pfam" id="PF13814">
    <property type="entry name" value="Replic_Relax"/>
    <property type="match status" value="1"/>
</dbReference>
<organism evidence="1 2">
    <name type="scientific">Nonomuraea helvata</name>
    <dbReference type="NCBI Taxonomy" id="37484"/>
    <lineage>
        <taxon>Bacteria</taxon>
        <taxon>Bacillati</taxon>
        <taxon>Actinomycetota</taxon>
        <taxon>Actinomycetes</taxon>
        <taxon>Streptosporangiales</taxon>
        <taxon>Streptosporangiaceae</taxon>
        <taxon>Nonomuraea</taxon>
    </lineage>
</organism>
<name>A0ABV5S5B8_9ACTN</name>
<gene>
    <name evidence="1" type="ORF">ACFFSA_27545</name>
</gene>
<keyword evidence="2" id="KW-1185">Reference proteome</keyword>
<evidence type="ECO:0000313" key="1">
    <source>
        <dbReference type="EMBL" id="MFB9626857.1"/>
    </source>
</evidence>